<reference evidence="7" key="1">
    <citation type="submission" date="2022-05" db="EMBL/GenBank/DDBJ databases">
        <title>A multi-omics perspective on studying reproductive biology in Daphnia sinensis.</title>
        <authorList>
            <person name="Jia J."/>
        </authorList>
    </citation>
    <scope>NUCLEOTIDE SEQUENCE</scope>
    <source>
        <strain evidence="7">WSL</strain>
    </source>
</reference>
<dbReference type="InterPro" id="IPR008983">
    <property type="entry name" value="Tumour_necrosis_fac-like_dom"/>
</dbReference>
<evidence type="ECO:0000313" key="8">
    <source>
        <dbReference type="Proteomes" id="UP000820818"/>
    </source>
</evidence>
<comment type="subcellular location">
    <subcellularLocation>
        <location evidence="1">Secreted</location>
    </subcellularLocation>
</comment>
<organism evidence="7 8">
    <name type="scientific">Daphnia sinensis</name>
    <dbReference type="NCBI Taxonomy" id="1820382"/>
    <lineage>
        <taxon>Eukaryota</taxon>
        <taxon>Metazoa</taxon>
        <taxon>Ecdysozoa</taxon>
        <taxon>Arthropoda</taxon>
        <taxon>Crustacea</taxon>
        <taxon>Branchiopoda</taxon>
        <taxon>Diplostraca</taxon>
        <taxon>Cladocera</taxon>
        <taxon>Anomopoda</taxon>
        <taxon>Daphniidae</taxon>
        <taxon>Daphnia</taxon>
        <taxon>Daphnia similis group</taxon>
    </lineage>
</organism>
<dbReference type="PANTHER" id="PTHR22923:SF116">
    <property type="entry name" value="C1Q DOMAIN-CONTAINING PROTEIN"/>
    <property type="match status" value="1"/>
</dbReference>
<dbReference type="PANTHER" id="PTHR22923">
    <property type="entry name" value="CEREBELLIN-RELATED"/>
    <property type="match status" value="1"/>
</dbReference>
<dbReference type="EMBL" id="WJBH02000152">
    <property type="protein sequence ID" value="KAI9550388.1"/>
    <property type="molecule type" value="Genomic_DNA"/>
</dbReference>
<sequence>MFPYSPFILALIALSCNADQLKPNGETIARRSATTTRPIRVDKIRDVEAIDPGLLSPPSTKNVTLTRSVTNTLGKQFSTPLGQGGSFGNSFGSNSFGGAGNNLNPDNGFQFTPGVGQADKSFYPGGQAAGFGQPGQVGIFGQPGQVGTFGQPGPVGGFPNNGGVFPGGGVVPGATQLPPGSVAADSVAFSAARASDFTRVGVTQVRFDFTLTDVGYGWYPDRSEFVCYYPGLYFFTFHGLSSQTRQFKLSLVKNNQEVISAWGDTNGYQSGSNTAILALNQGDRVYLVLQEGNLHETNNGGRGYTTFSGFRIR</sequence>
<dbReference type="PROSITE" id="PS50871">
    <property type="entry name" value="C1Q"/>
    <property type="match status" value="1"/>
</dbReference>
<evidence type="ECO:0000256" key="3">
    <source>
        <dbReference type="ARBA" id="ARBA00022729"/>
    </source>
</evidence>
<dbReference type="SMART" id="SM00110">
    <property type="entry name" value="C1Q"/>
    <property type="match status" value="1"/>
</dbReference>
<accession>A0AAD5KV36</accession>
<feature type="domain" description="C1q" evidence="5">
    <location>
        <begin position="182"/>
        <end position="313"/>
    </location>
</feature>
<keyword evidence="2" id="KW-0964">Secreted</keyword>
<keyword evidence="8" id="KW-1185">Reference proteome</keyword>
<dbReference type="AlphaFoldDB" id="A0AAD5KV36"/>
<comment type="caution">
    <text evidence="7">The sequence shown here is derived from an EMBL/GenBank/DDBJ whole genome shotgun (WGS) entry which is preliminary data.</text>
</comment>
<evidence type="ECO:0000313" key="7">
    <source>
        <dbReference type="EMBL" id="KAI9550388.1"/>
    </source>
</evidence>
<name>A0AAD5KV36_9CRUS</name>
<evidence type="ECO:0000313" key="6">
    <source>
        <dbReference type="EMBL" id="KAI9550313.1"/>
    </source>
</evidence>
<dbReference type="GO" id="GO:0005576">
    <property type="term" value="C:extracellular region"/>
    <property type="evidence" value="ECO:0007669"/>
    <property type="project" value="UniProtKB-SubCell"/>
</dbReference>
<evidence type="ECO:0000256" key="4">
    <source>
        <dbReference type="SAM" id="SignalP"/>
    </source>
</evidence>
<feature type="signal peptide" evidence="4">
    <location>
        <begin position="1"/>
        <end position="18"/>
    </location>
</feature>
<dbReference type="PRINTS" id="PR00007">
    <property type="entry name" value="COMPLEMNTC1Q"/>
</dbReference>
<proteinExistence type="predicted"/>
<dbReference type="InterPro" id="IPR050822">
    <property type="entry name" value="Cerebellin_Synaptic_Org"/>
</dbReference>
<dbReference type="EMBL" id="WJBH02000159">
    <property type="protein sequence ID" value="KAI9550313.1"/>
    <property type="molecule type" value="Genomic_DNA"/>
</dbReference>
<protein>
    <submittedName>
        <fullName evidence="7">Complement component 1</fullName>
    </submittedName>
</protein>
<evidence type="ECO:0000256" key="1">
    <source>
        <dbReference type="ARBA" id="ARBA00004613"/>
    </source>
</evidence>
<keyword evidence="3 4" id="KW-0732">Signal</keyword>
<dbReference type="Proteomes" id="UP000820818">
    <property type="component" value="Unassembled WGS sequence"/>
</dbReference>
<gene>
    <name evidence="7" type="ORF">GHT06_001774</name>
    <name evidence="6" type="ORF">GHT06_007596</name>
</gene>
<feature type="chain" id="PRO_5042441323" evidence="4">
    <location>
        <begin position="19"/>
        <end position="313"/>
    </location>
</feature>
<dbReference type="InterPro" id="IPR001073">
    <property type="entry name" value="C1q_dom"/>
</dbReference>
<dbReference type="Gene3D" id="2.60.120.40">
    <property type="match status" value="1"/>
</dbReference>
<evidence type="ECO:0000259" key="5">
    <source>
        <dbReference type="PROSITE" id="PS50871"/>
    </source>
</evidence>
<evidence type="ECO:0000256" key="2">
    <source>
        <dbReference type="ARBA" id="ARBA00022525"/>
    </source>
</evidence>
<dbReference type="SUPFAM" id="SSF49842">
    <property type="entry name" value="TNF-like"/>
    <property type="match status" value="1"/>
</dbReference>
<dbReference type="Pfam" id="PF00386">
    <property type="entry name" value="C1q"/>
    <property type="match status" value="1"/>
</dbReference>